<reference evidence="1 2" key="2">
    <citation type="journal article" date="2022" name="Mol. Ecol. Resour.">
        <title>The genomes of chicory, endive, great burdock and yacon provide insights into Asteraceae paleo-polyploidization history and plant inulin production.</title>
        <authorList>
            <person name="Fan W."/>
            <person name="Wang S."/>
            <person name="Wang H."/>
            <person name="Wang A."/>
            <person name="Jiang F."/>
            <person name="Liu H."/>
            <person name="Zhao H."/>
            <person name="Xu D."/>
            <person name="Zhang Y."/>
        </authorList>
    </citation>
    <scope>NUCLEOTIDE SEQUENCE [LARGE SCALE GENOMIC DNA]</scope>
    <source>
        <strain evidence="2">cv. Yunnan</strain>
        <tissue evidence="1">Leaves</tissue>
    </source>
</reference>
<sequence>MLLQLEQVFECVQKESDEAVKSKLNSPLFLHLGERLFLIIGFTLFSSTICFAAAHPSPEDLHHLLSSTTKDSRSEIEDFDGAIAISLAEGKRKRAINANK</sequence>
<organism evidence="1 2">
    <name type="scientific">Smallanthus sonchifolius</name>
    <dbReference type="NCBI Taxonomy" id="185202"/>
    <lineage>
        <taxon>Eukaryota</taxon>
        <taxon>Viridiplantae</taxon>
        <taxon>Streptophyta</taxon>
        <taxon>Embryophyta</taxon>
        <taxon>Tracheophyta</taxon>
        <taxon>Spermatophyta</taxon>
        <taxon>Magnoliopsida</taxon>
        <taxon>eudicotyledons</taxon>
        <taxon>Gunneridae</taxon>
        <taxon>Pentapetalae</taxon>
        <taxon>asterids</taxon>
        <taxon>campanulids</taxon>
        <taxon>Asterales</taxon>
        <taxon>Asteraceae</taxon>
        <taxon>Asteroideae</taxon>
        <taxon>Heliantheae alliance</taxon>
        <taxon>Millerieae</taxon>
        <taxon>Smallanthus</taxon>
    </lineage>
</organism>
<evidence type="ECO:0000313" key="1">
    <source>
        <dbReference type="EMBL" id="KAI3762656.1"/>
    </source>
</evidence>
<dbReference type="Proteomes" id="UP001056120">
    <property type="component" value="Linkage Group LG17"/>
</dbReference>
<comment type="caution">
    <text evidence="1">The sequence shown here is derived from an EMBL/GenBank/DDBJ whole genome shotgun (WGS) entry which is preliminary data.</text>
</comment>
<protein>
    <submittedName>
        <fullName evidence="1">Uncharacterized protein</fullName>
    </submittedName>
</protein>
<dbReference type="EMBL" id="CM042034">
    <property type="protein sequence ID" value="KAI3762656.1"/>
    <property type="molecule type" value="Genomic_DNA"/>
</dbReference>
<reference evidence="2" key="1">
    <citation type="journal article" date="2022" name="Mol. Ecol. Resour.">
        <title>The genomes of chicory, endive, great burdock and yacon provide insights into Asteraceae palaeo-polyploidization history and plant inulin production.</title>
        <authorList>
            <person name="Fan W."/>
            <person name="Wang S."/>
            <person name="Wang H."/>
            <person name="Wang A."/>
            <person name="Jiang F."/>
            <person name="Liu H."/>
            <person name="Zhao H."/>
            <person name="Xu D."/>
            <person name="Zhang Y."/>
        </authorList>
    </citation>
    <scope>NUCLEOTIDE SEQUENCE [LARGE SCALE GENOMIC DNA]</scope>
    <source>
        <strain evidence="2">cv. Yunnan</strain>
    </source>
</reference>
<evidence type="ECO:0000313" key="2">
    <source>
        <dbReference type="Proteomes" id="UP001056120"/>
    </source>
</evidence>
<name>A0ACB9EW41_9ASTR</name>
<proteinExistence type="predicted"/>
<keyword evidence="2" id="KW-1185">Reference proteome</keyword>
<accession>A0ACB9EW41</accession>
<gene>
    <name evidence="1" type="ORF">L1987_53096</name>
</gene>